<organism evidence="9 10">
    <name type="scientific">Candidatus Abzuiibacterium crystallinum</name>
    <dbReference type="NCBI Taxonomy" id="1974748"/>
    <lineage>
        <taxon>Bacteria</taxon>
        <taxon>Pseudomonadati</taxon>
        <taxon>Candidatus Omnitrophota</taxon>
        <taxon>Candidatus Abzuiibacterium</taxon>
    </lineage>
</organism>
<feature type="binding site" evidence="7">
    <location>
        <position position="82"/>
    </location>
    <ligand>
        <name>NADP(+)</name>
        <dbReference type="ChEBI" id="CHEBI:58349"/>
    </ligand>
</feature>
<dbReference type="Proteomes" id="UP000230859">
    <property type="component" value="Unassembled WGS sequence"/>
</dbReference>
<evidence type="ECO:0000256" key="5">
    <source>
        <dbReference type="ARBA" id="ARBA00023002"/>
    </source>
</evidence>
<dbReference type="InterPro" id="IPR017927">
    <property type="entry name" value="FAD-bd_FR_type"/>
</dbReference>
<evidence type="ECO:0000256" key="4">
    <source>
        <dbReference type="ARBA" id="ARBA00022857"/>
    </source>
</evidence>
<dbReference type="InterPro" id="IPR015701">
    <property type="entry name" value="FNR"/>
</dbReference>
<dbReference type="EMBL" id="PCVY01000076">
    <property type="protein sequence ID" value="PIQ85099.1"/>
    <property type="molecule type" value="Genomic_DNA"/>
</dbReference>
<keyword evidence="4 6" id="KW-0521">NADP</keyword>
<feature type="binding site" evidence="7">
    <location>
        <position position="302"/>
    </location>
    <ligand>
        <name>NADP(+)</name>
        <dbReference type="ChEBI" id="CHEBI:58349"/>
    </ligand>
</feature>
<dbReference type="InterPro" id="IPR001709">
    <property type="entry name" value="Flavoprot_Pyr_Nucl_cyt_Rdtase"/>
</dbReference>
<proteinExistence type="predicted"/>
<dbReference type="InterPro" id="IPR039261">
    <property type="entry name" value="FNR_nucleotide-bd"/>
</dbReference>
<comment type="caution">
    <text evidence="9">The sequence shown here is derived from an EMBL/GenBank/DDBJ whole genome shotgun (WGS) entry which is preliminary data.</text>
</comment>
<dbReference type="PROSITE" id="PS51384">
    <property type="entry name" value="FAD_FR"/>
    <property type="match status" value="1"/>
</dbReference>
<sequence>MKRKVHMTEISVNLYKQTNPITGTVIENKRITAESRGPKSDVRHIIIRYKEKYPYIPGQSAGIIPPGIDERTGKPHHLRLYSVASDRHGDLNDNQTISLCVVRHFFDDPKTGEKGKPGLCSNYLCDLKVGDTVQMTGPAGKHFVLPDDFLKRDIVFMATGTGIAPYRGMLKEMFDAGFGGRVWLYFGAAYENVLIYNNEFQALAGKHKNFFYVTAVSREGEKNPVPDIVPTREDKMYVQVRLYQDREVMKEIFSKKDTLLYLCGLKGMEAGIFPVLEKLGQEMGLPDSLVAALKKEHRLLVEVY</sequence>
<dbReference type="PIRSF" id="PIRSF000361">
    <property type="entry name" value="Frd-NADP+_RD"/>
    <property type="match status" value="1"/>
</dbReference>
<dbReference type="PANTHER" id="PTHR43314">
    <property type="match status" value="1"/>
</dbReference>
<evidence type="ECO:0000256" key="3">
    <source>
        <dbReference type="ARBA" id="ARBA00022827"/>
    </source>
</evidence>
<evidence type="ECO:0000256" key="6">
    <source>
        <dbReference type="PIRNR" id="PIRNR000361"/>
    </source>
</evidence>
<feature type="binding site" evidence="7">
    <location>
        <position position="235"/>
    </location>
    <ligand>
        <name>NADP(+)</name>
        <dbReference type="ChEBI" id="CHEBI:58349"/>
    </ligand>
</feature>
<evidence type="ECO:0000256" key="7">
    <source>
        <dbReference type="PIRSR" id="PIRSR000361-1"/>
    </source>
</evidence>
<feature type="binding site" evidence="7">
    <location>
        <position position="161"/>
    </location>
    <ligand>
        <name>NADP(+)</name>
        <dbReference type="ChEBI" id="CHEBI:58349"/>
    </ligand>
</feature>
<dbReference type="GO" id="GO:0016491">
    <property type="term" value="F:oxidoreductase activity"/>
    <property type="evidence" value="ECO:0007669"/>
    <property type="project" value="UniProtKB-KW"/>
</dbReference>
<dbReference type="InterPro" id="IPR017938">
    <property type="entry name" value="Riboflavin_synthase-like_b-brl"/>
</dbReference>
<dbReference type="Gene3D" id="2.40.30.10">
    <property type="entry name" value="Translation factors"/>
    <property type="match status" value="1"/>
</dbReference>
<keyword evidence="3 6" id="KW-0274">FAD</keyword>
<comment type="cofactor">
    <cofactor evidence="1">
        <name>FAD</name>
        <dbReference type="ChEBI" id="CHEBI:57692"/>
    </cofactor>
</comment>
<protein>
    <submittedName>
        <fullName evidence="9">Ferredoxin--NADP(+) reductase</fullName>
    </submittedName>
</protein>
<evidence type="ECO:0000313" key="9">
    <source>
        <dbReference type="EMBL" id="PIQ85099.1"/>
    </source>
</evidence>
<dbReference type="SUPFAM" id="SSF63380">
    <property type="entry name" value="Riboflavin synthase domain-like"/>
    <property type="match status" value="1"/>
</dbReference>
<dbReference type="SUPFAM" id="SSF52343">
    <property type="entry name" value="Ferredoxin reductase-like, C-terminal NADP-linked domain"/>
    <property type="match status" value="1"/>
</dbReference>
<gene>
    <name evidence="9" type="ORF">COV74_10910</name>
</gene>
<dbReference type="Gene3D" id="3.40.50.80">
    <property type="entry name" value="Nucleotide-binding domain of ferredoxin-NADP reductase (FNR) module"/>
    <property type="match status" value="1"/>
</dbReference>
<feature type="binding site" evidence="7">
    <location>
        <begin position="217"/>
        <end position="218"/>
    </location>
    <ligand>
        <name>NADP(+)</name>
        <dbReference type="ChEBI" id="CHEBI:58349"/>
    </ligand>
</feature>
<evidence type="ECO:0000259" key="8">
    <source>
        <dbReference type="PROSITE" id="PS51384"/>
    </source>
</evidence>
<feature type="binding site" evidence="7">
    <location>
        <begin position="264"/>
        <end position="265"/>
    </location>
    <ligand>
        <name>NADP(+)</name>
        <dbReference type="ChEBI" id="CHEBI:58349"/>
    </ligand>
</feature>
<evidence type="ECO:0000256" key="2">
    <source>
        <dbReference type="ARBA" id="ARBA00022630"/>
    </source>
</evidence>
<reference evidence="9 10" key="1">
    <citation type="submission" date="2017-09" db="EMBL/GenBank/DDBJ databases">
        <title>Depth-based differentiation of microbial function through sediment-hosted aquifers and enrichment of novel symbionts in the deep terrestrial subsurface.</title>
        <authorList>
            <person name="Probst A.J."/>
            <person name="Ladd B."/>
            <person name="Jarett J.K."/>
            <person name="Geller-Mcgrath D.E."/>
            <person name="Sieber C.M."/>
            <person name="Emerson J.B."/>
            <person name="Anantharaman K."/>
            <person name="Thomas B.C."/>
            <person name="Malmstrom R."/>
            <person name="Stieglmeier M."/>
            <person name="Klingl A."/>
            <person name="Woyke T."/>
            <person name="Ryan C.M."/>
            <person name="Banfield J.F."/>
        </authorList>
    </citation>
    <scope>NUCLEOTIDE SEQUENCE [LARGE SCALE GENOMIC DNA]</scope>
    <source>
        <strain evidence="9">CG11_big_fil_rev_8_21_14_0_20_45_26</strain>
    </source>
</reference>
<feature type="domain" description="FAD-binding FR-type" evidence="8">
    <location>
        <begin position="18"/>
        <end position="145"/>
    </location>
</feature>
<dbReference type="Pfam" id="PF00175">
    <property type="entry name" value="NAD_binding_1"/>
    <property type="match status" value="1"/>
</dbReference>
<keyword evidence="5 6" id="KW-0560">Oxidoreductase</keyword>
<dbReference type="AlphaFoldDB" id="A0A2H0LL21"/>
<evidence type="ECO:0000256" key="1">
    <source>
        <dbReference type="ARBA" id="ARBA00001974"/>
    </source>
</evidence>
<name>A0A2H0LL21_9BACT</name>
<dbReference type="PRINTS" id="PR00371">
    <property type="entry name" value="FPNCR"/>
</dbReference>
<keyword evidence="2 6" id="KW-0285">Flavoprotein</keyword>
<dbReference type="InterPro" id="IPR001433">
    <property type="entry name" value="OxRdtase_FAD/NAD-bd"/>
</dbReference>
<evidence type="ECO:0000313" key="10">
    <source>
        <dbReference type="Proteomes" id="UP000230859"/>
    </source>
</evidence>
<accession>A0A2H0LL21</accession>